<feature type="signal peptide" evidence="1">
    <location>
        <begin position="1"/>
        <end position="17"/>
    </location>
</feature>
<evidence type="ECO:0000313" key="2">
    <source>
        <dbReference type="EMBL" id="CAK7213245.1"/>
    </source>
</evidence>
<name>A0ABP0B1I7_9PEZI</name>
<evidence type="ECO:0000313" key="3">
    <source>
        <dbReference type="Proteomes" id="UP001642406"/>
    </source>
</evidence>
<comment type="caution">
    <text evidence="2">The sequence shown here is derived from an EMBL/GenBank/DDBJ whole genome shotgun (WGS) entry which is preliminary data.</text>
</comment>
<organism evidence="2 3">
    <name type="scientific">Sporothrix bragantina</name>
    <dbReference type="NCBI Taxonomy" id="671064"/>
    <lineage>
        <taxon>Eukaryota</taxon>
        <taxon>Fungi</taxon>
        <taxon>Dikarya</taxon>
        <taxon>Ascomycota</taxon>
        <taxon>Pezizomycotina</taxon>
        <taxon>Sordariomycetes</taxon>
        <taxon>Sordariomycetidae</taxon>
        <taxon>Ophiostomatales</taxon>
        <taxon>Ophiostomataceae</taxon>
        <taxon>Sporothrix</taxon>
    </lineage>
</organism>
<keyword evidence="3" id="KW-1185">Reference proteome</keyword>
<accession>A0ABP0B1I7</accession>
<sequence length="63" mass="7264">MKFSILAIVAFAASVIASPLEQAANDLQRECREERGHECRDRDFHIKCEHLGEDRITCCRDRC</sequence>
<feature type="chain" id="PRO_5046852442" evidence="1">
    <location>
        <begin position="18"/>
        <end position="63"/>
    </location>
</feature>
<reference evidence="2 3" key="1">
    <citation type="submission" date="2024-01" db="EMBL/GenBank/DDBJ databases">
        <authorList>
            <person name="Allen C."/>
            <person name="Tagirdzhanova G."/>
        </authorList>
    </citation>
    <scope>NUCLEOTIDE SEQUENCE [LARGE SCALE GENOMIC DNA]</scope>
</reference>
<dbReference type="Proteomes" id="UP001642406">
    <property type="component" value="Unassembled WGS sequence"/>
</dbReference>
<gene>
    <name evidence="2" type="ORF">SBRCBS47491_001736</name>
</gene>
<evidence type="ECO:0000256" key="1">
    <source>
        <dbReference type="SAM" id="SignalP"/>
    </source>
</evidence>
<keyword evidence="1" id="KW-0732">Signal</keyword>
<protein>
    <submittedName>
        <fullName evidence="2">Uncharacterized protein</fullName>
    </submittedName>
</protein>
<dbReference type="EMBL" id="CAWUHC010000009">
    <property type="protein sequence ID" value="CAK7213245.1"/>
    <property type="molecule type" value="Genomic_DNA"/>
</dbReference>
<proteinExistence type="predicted"/>